<sequence length="215" mass="22949">MPRLPGYIDLFLCTKNQTPCRRRSPPPSPLPTVASAPGVVLALKTSLLLLHAAWLAGSGVLAAALDDGLGTTPRAGALGRRKQHESTDECYDTTHTDLEAFDQADLARFISELFATPEDTIFVKAGSQRSKDGDKCRICINNYSSKDTSVRLWEMAWAAGYAVNKINGNGCCPDTDSLCRGGLLTGHGTNNAEVRIGVQSAGSKCVPMATMEAHL</sequence>
<reference evidence="1" key="1">
    <citation type="journal article" date="2023" name="Mol. Plant Microbe Interact.">
        <title>Elucidating the Obligate Nature and Biological Capacity of an Invasive Fungal Corn Pathogen.</title>
        <authorList>
            <person name="MacCready J.S."/>
            <person name="Roggenkamp E.M."/>
            <person name="Gdanetz K."/>
            <person name="Chilvers M.I."/>
        </authorList>
    </citation>
    <scope>NUCLEOTIDE SEQUENCE</scope>
    <source>
        <strain evidence="1">PM02</strain>
    </source>
</reference>
<dbReference type="AlphaFoldDB" id="A0AAD9MCK7"/>
<protein>
    <submittedName>
        <fullName evidence="1">Uncharacterized protein</fullName>
    </submittedName>
</protein>
<dbReference type="EMBL" id="JAQQPM010000002">
    <property type="protein sequence ID" value="KAK2068988.1"/>
    <property type="molecule type" value="Genomic_DNA"/>
</dbReference>
<comment type="caution">
    <text evidence="1">The sequence shown here is derived from an EMBL/GenBank/DDBJ whole genome shotgun (WGS) entry which is preliminary data.</text>
</comment>
<proteinExistence type="predicted"/>
<dbReference type="Proteomes" id="UP001217918">
    <property type="component" value="Unassembled WGS sequence"/>
</dbReference>
<evidence type="ECO:0000313" key="2">
    <source>
        <dbReference type="Proteomes" id="UP001217918"/>
    </source>
</evidence>
<keyword evidence="2" id="KW-1185">Reference proteome</keyword>
<accession>A0AAD9MCK7</accession>
<organism evidence="1 2">
    <name type="scientific">Phyllachora maydis</name>
    <dbReference type="NCBI Taxonomy" id="1825666"/>
    <lineage>
        <taxon>Eukaryota</taxon>
        <taxon>Fungi</taxon>
        <taxon>Dikarya</taxon>
        <taxon>Ascomycota</taxon>
        <taxon>Pezizomycotina</taxon>
        <taxon>Sordariomycetes</taxon>
        <taxon>Sordariomycetidae</taxon>
        <taxon>Phyllachorales</taxon>
        <taxon>Phyllachoraceae</taxon>
        <taxon>Phyllachora</taxon>
    </lineage>
</organism>
<evidence type="ECO:0000313" key="1">
    <source>
        <dbReference type="EMBL" id="KAK2068988.1"/>
    </source>
</evidence>
<name>A0AAD9MCK7_9PEZI</name>
<gene>
    <name evidence="1" type="ORF">P8C59_003598</name>
</gene>